<feature type="transmembrane region" description="Helical" evidence="1">
    <location>
        <begin position="54"/>
        <end position="77"/>
    </location>
</feature>
<dbReference type="EMBL" id="CP119316">
    <property type="protein sequence ID" value="WEK45476.1"/>
    <property type="molecule type" value="Genomic_DNA"/>
</dbReference>
<feature type="transmembrane region" description="Helical" evidence="1">
    <location>
        <begin position="23"/>
        <end position="42"/>
    </location>
</feature>
<keyword evidence="1" id="KW-1133">Transmembrane helix</keyword>
<dbReference type="KEGG" id="acob:P0Y56_10565"/>
<evidence type="ECO:0000256" key="1">
    <source>
        <dbReference type="SAM" id="Phobius"/>
    </source>
</evidence>
<protein>
    <submittedName>
        <fullName evidence="2">Uncharacterized protein</fullName>
    </submittedName>
</protein>
<gene>
    <name evidence="2" type="ORF">P0Y56_10565</name>
</gene>
<keyword evidence="1" id="KW-0472">Membrane</keyword>
<dbReference type="Proteomes" id="UP001218362">
    <property type="component" value="Chromosome"/>
</dbReference>
<proteinExistence type="predicted"/>
<organism evidence="2 3">
    <name type="scientific">Candidatus Andeanibacterium colombiense</name>
    <dbReference type="NCBI Taxonomy" id="3121345"/>
    <lineage>
        <taxon>Bacteria</taxon>
        <taxon>Pseudomonadati</taxon>
        <taxon>Pseudomonadota</taxon>
        <taxon>Alphaproteobacteria</taxon>
        <taxon>Sphingomonadales</taxon>
        <taxon>Sphingomonadaceae</taxon>
        <taxon>Candidatus Andeanibacterium</taxon>
    </lineage>
</organism>
<name>A0AAJ6BN16_9SPHN</name>
<evidence type="ECO:0000313" key="3">
    <source>
        <dbReference type="Proteomes" id="UP001218362"/>
    </source>
</evidence>
<accession>A0AAJ6BN16</accession>
<sequence>MSAPSPLDDPRIAAHAWSRFRKILRWMGFAALVAISIAWAALYADNGFISIHLYIAAALGIGVTIMVGAALMGLAFLSSGTGHDASVARRPEERDRR</sequence>
<dbReference type="AlphaFoldDB" id="A0AAJ6BN16"/>
<evidence type="ECO:0000313" key="2">
    <source>
        <dbReference type="EMBL" id="WEK45476.1"/>
    </source>
</evidence>
<keyword evidence="1" id="KW-0812">Transmembrane</keyword>
<reference evidence="2" key="1">
    <citation type="submission" date="2023-03" db="EMBL/GenBank/DDBJ databases">
        <title>Andean soil-derived lignocellulolytic bacterial consortium as a source of novel taxa and putative plastic-active enzymes.</title>
        <authorList>
            <person name="Diaz-Garcia L."/>
            <person name="Chuvochina M."/>
            <person name="Feuerriegel G."/>
            <person name="Bunk B."/>
            <person name="Sproer C."/>
            <person name="Streit W.R."/>
            <person name="Rodriguez L.M."/>
            <person name="Overmann J."/>
            <person name="Jimenez D.J."/>
        </authorList>
    </citation>
    <scope>NUCLEOTIDE SEQUENCE</scope>
    <source>
        <strain evidence="2">MAG 26</strain>
    </source>
</reference>